<dbReference type="RefSeq" id="WP_145732375.1">
    <property type="nucleotide sequence ID" value="NZ_VITR01000006.1"/>
</dbReference>
<evidence type="ECO:0000313" key="2">
    <source>
        <dbReference type="EMBL" id="TWB42614.1"/>
    </source>
</evidence>
<sequence>MFFELKIEEKRELPNQVYVRADTAFSEDGRVWLEAVDAIWFDGNSKKNVGFGQVAESALSIVEARLSPQAWNAMRADARWLALDLGNKPHDMGVTVKHYGNLFADGKLRSLKNVQGVYGPTANELDKTVDTSSIQDADPADIAELLDINDRIIDPSVAVYDVGQGNCNALLARNVPCIYFDIGGGVLDHALTFPATLKNFCFSYGPAIVLSHWDWDHWSSAYRDPKAFDVKWIAPRQNFGNIHAACASRIGSNLMFWPNAHRIGNNNIWIEKCQSRGKNRNHTGLAFIVEFDGNRIILPGDARYSSFPSGKPGSPDVLSLVAPHHGADMRSAHVPCSTARPESRVAISCGDPNRYDHPRWNTIERHGLANWQQFLRTDNRRSNQPAHIRLEFPGHSKQPSGLVPCGENMCQLSTRQS</sequence>
<protein>
    <submittedName>
        <fullName evidence="2">Beta-lactamase superfamily II metal-dependent hydrolase</fullName>
    </submittedName>
</protein>
<name>A0A560HAH0_9PROT</name>
<dbReference type="Gene3D" id="3.60.15.10">
    <property type="entry name" value="Ribonuclease Z/Hydroxyacylglutathione hydrolase-like"/>
    <property type="match status" value="1"/>
</dbReference>
<keyword evidence="3" id="KW-1185">Reference proteome</keyword>
<evidence type="ECO:0000259" key="1">
    <source>
        <dbReference type="PROSITE" id="PS50003"/>
    </source>
</evidence>
<keyword evidence="2" id="KW-0378">Hydrolase</keyword>
<accession>A0A560HAH0</accession>
<proteinExistence type="predicted"/>
<dbReference type="AlphaFoldDB" id="A0A560HAH0"/>
<dbReference type="InterPro" id="IPR036866">
    <property type="entry name" value="RibonucZ/Hydroxyglut_hydro"/>
</dbReference>
<dbReference type="EMBL" id="VITR01000006">
    <property type="protein sequence ID" value="TWB42614.1"/>
    <property type="molecule type" value="Genomic_DNA"/>
</dbReference>
<gene>
    <name evidence="2" type="ORF">FBZ90_106214</name>
</gene>
<feature type="domain" description="PH" evidence="1">
    <location>
        <begin position="1"/>
        <end position="41"/>
    </location>
</feature>
<comment type="caution">
    <text evidence="2">The sequence shown here is derived from an EMBL/GenBank/DDBJ whole genome shotgun (WGS) entry which is preliminary data.</text>
</comment>
<dbReference type="GO" id="GO:0016787">
    <property type="term" value="F:hydrolase activity"/>
    <property type="evidence" value="ECO:0007669"/>
    <property type="project" value="UniProtKB-KW"/>
</dbReference>
<dbReference type="PROSITE" id="PS50003">
    <property type="entry name" value="PH_DOMAIN"/>
    <property type="match status" value="1"/>
</dbReference>
<organism evidence="2 3">
    <name type="scientific">Nitrospirillum amazonense</name>
    <dbReference type="NCBI Taxonomy" id="28077"/>
    <lineage>
        <taxon>Bacteria</taxon>
        <taxon>Pseudomonadati</taxon>
        <taxon>Pseudomonadota</taxon>
        <taxon>Alphaproteobacteria</taxon>
        <taxon>Rhodospirillales</taxon>
        <taxon>Azospirillaceae</taxon>
        <taxon>Nitrospirillum</taxon>
    </lineage>
</organism>
<evidence type="ECO:0000313" key="3">
    <source>
        <dbReference type="Proteomes" id="UP000315751"/>
    </source>
</evidence>
<reference evidence="2 3" key="1">
    <citation type="submission" date="2019-06" db="EMBL/GenBank/DDBJ databases">
        <title>Genomic Encyclopedia of Type Strains, Phase IV (KMG-V): Genome sequencing to study the core and pangenomes of soil and plant-associated prokaryotes.</title>
        <authorList>
            <person name="Whitman W."/>
        </authorList>
    </citation>
    <scope>NUCLEOTIDE SEQUENCE [LARGE SCALE GENOMIC DNA]</scope>
    <source>
        <strain evidence="2 3">BR 11622</strain>
    </source>
</reference>
<dbReference type="Proteomes" id="UP000315751">
    <property type="component" value="Unassembled WGS sequence"/>
</dbReference>
<dbReference type="InterPro" id="IPR001849">
    <property type="entry name" value="PH_domain"/>
</dbReference>
<dbReference type="SUPFAM" id="SSF56281">
    <property type="entry name" value="Metallo-hydrolase/oxidoreductase"/>
    <property type="match status" value="1"/>
</dbReference>
<dbReference type="OrthoDB" id="9761531at2"/>